<keyword evidence="8" id="KW-0902">Two-component regulatory system</keyword>
<dbReference type="RefSeq" id="WP_377058494.1">
    <property type="nucleotide sequence ID" value="NZ_JBHLUU010000105.1"/>
</dbReference>
<comment type="caution">
    <text evidence="11">The sequence shown here is derived from an EMBL/GenBank/DDBJ whole genome shotgun (WGS) entry which is preliminary data.</text>
</comment>
<dbReference type="InterPro" id="IPR036890">
    <property type="entry name" value="HATPase_C_sf"/>
</dbReference>
<feature type="transmembrane region" description="Helical" evidence="9">
    <location>
        <begin position="101"/>
        <end position="119"/>
    </location>
</feature>
<dbReference type="InterPro" id="IPR003594">
    <property type="entry name" value="HATPase_dom"/>
</dbReference>
<evidence type="ECO:0000313" key="11">
    <source>
        <dbReference type="EMBL" id="MFC0476506.1"/>
    </source>
</evidence>
<sequence length="412" mass="46742">MLHGIELILNQVLMVLFPIWTYHLLFQKKGSRQRFKPMLVLVLTISLLLTLTFSINYYDTFYFDLKMVPIIIAFLYGSNPCGLLIIGITVVYKIIFNDDPPLITVINFGIISGLLILVAKKFRTYSDFKKIFLISTLYGLITITRGILLVYTNHSQEIGIVFTFSFITWLTLLSAMFIFENMNKQMELELKVQRAEKFDVVGQLAASVAHEVRNPMTAVRGFLQLMSDDKNLTESQRRYIHISMEELDHSQVILSEYLSLAKPATTDLKILNLKADLENIIELMRSFTNLQTISIVSSLEDRLLIKGDSSEIKQVFVNLLKNSIEAIGEKGEIMVSAYQNGKYVIVEIEDNGQGMSETQLKYLGTPFYSTKDKGTGVGLSLCYKIVHSMKGTISVRSKQGKGTRFTIQFPSV</sequence>
<keyword evidence="4" id="KW-0808">Transferase</keyword>
<feature type="transmembrane region" description="Helical" evidence="9">
    <location>
        <begin position="38"/>
        <end position="58"/>
    </location>
</feature>
<keyword evidence="7 11" id="KW-0067">ATP-binding</keyword>
<evidence type="ECO:0000256" key="5">
    <source>
        <dbReference type="ARBA" id="ARBA00022741"/>
    </source>
</evidence>
<dbReference type="SMART" id="SM00387">
    <property type="entry name" value="HATPase_c"/>
    <property type="match status" value="1"/>
</dbReference>
<proteinExistence type="predicted"/>
<evidence type="ECO:0000256" key="3">
    <source>
        <dbReference type="ARBA" id="ARBA00022553"/>
    </source>
</evidence>
<dbReference type="PROSITE" id="PS50109">
    <property type="entry name" value="HIS_KIN"/>
    <property type="match status" value="1"/>
</dbReference>
<evidence type="ECO:0000256" key="7">
    <source>
        <dbReference type="ARBA" id="ARBA00022840"/>
    </source>
</evidence>
<evidence type="ECO:0000256" key="9">
    <source>
        <dbReference type="SAM" id="Phobius"/>
    </source>
</evidence>
<keyword evidence="9" id="KW-1133">Transmembrane helix</keyword>
<feature type="transmembrane region" description="Helical" evidence="9">
    <location>
        <begin position="7"/>
        <end position="26"/>
    </location>
</feature>
<organism evidence="11 12">
    <name type="scientific">Robertmurraya beringensis</name>
    <dbReference type="NCBI Taxonomy" id="641660"/>
    <lineage>
        <taxon>Bacteria</taxon>
        <taxon>Bacillati</taxon>
        <taxon>Bacillota</taxon>
        <taxon>Bacilli</taxon>
        <taxon>Bacillales</taxon>
        <taxon>Bacillaceae</taxon>
        <taxon>Robertmurraya</taxon>
    </lineage>
</organism>
<feature type="transmembrane region" description="Helical" evidence="9">
    <location>
        <begin position="158"/>
        <end position="179"/>
    </location>
</feature>
<reference evidence="11 12" key="1">
    <citation type="submission" date="2024-09" db="EMBL/GenBank/DDBJ databases">
        <authorList>
            <person name="Sun Q."/>
            <person name="Mori K."/>
        </authorList>
    </citation>
    <scope>NUCLEOTIDE SEQUENCE [LARGE SCALE GENOMIC DNA]</scope>
    <source>
        <strain evidence="11 12">CGMCC 1.9126</strain>
    </source>
</reference>
<dbReference type="GO" id="GO:0005524">
    <property type="term" value="F:ATP binding"/>
    <property type="evidence" value="ECO:0007669"/>
    <property type="project" value="UniProtKB-KW"/>
</dbReference>
<evidence type="ECO:0000256" key="1">
    <source>
        <dbReference type="ARBA" id="ARBA00000085"/>
    </source>
</evidence>
<evidence type="ECO:0000313" key="12">
    <source>
        <dbReference type="Proteomes" id="UP001589738"/>
    </source>
</evidence>
<dbReference type="Gene3D" id="3.30.565.10">
    <property type="entry name" value="Histidine kinase-like ATPase, C-terminal domain"/>
    <property type="match status" value="1"/>
</dbReference>
<dbReference type="PRINTS" id="PR00344">
    <property type="entry name" value="BCTRLSENSOR"/>
</dbReference>
<dbReference type="Gene3D" id="1.10.287.130">
    <property type="match status" value="1"/>
</dbReference>
<comment type="catalytic activity">
    <reaction evidence="1">
        <text>ATP + protein L-histidine = ADP + protein N-phospho-L-histidine.</text>
        <dbReference type="EC" id="2.7.13.3"/>
    </reaction>
</comment>
<keyword evidence="6" id="KW-0418">Kinase</keyword>
<keyword evidence="12" id="KW-1185">Reference proteome</keyword>
<evidence type="ECO:0000256" key="8">
    <source>
        <dbReference type="ARBA" id="ARBA00023012"/>
    </source>
</evidence>
<dbReference type="Proteomes" id="UP001589738">
    <property type="component" value="Unassembled WGS sequence"/>
</dbReference>
<dbReference type="SMART" id="SM00388">
    <property type="entry name" value="HisKA"/>
    <property type="match status" value="1"/>
</dbReference>
<feature type="transmembrane region" description="Helical" evidence="9">
    <location>
        <begin position="70"/>
        <end position="95"/>
    </location>
</feature>
<evidence type="ECO:0000256" key="2">
    <source>
        <dbReference type="ARBA" id="ARBA00012438"/>
    </source>
</evidence>
<accession>A0ABV6KX29</accession>
<dbReference type="SUPFAM" id="SSF47384">
    <property type="entry name" value="Homodimeric domain of signal transducing histidine kinase"/>
    <property type="match status" value="1"/>
</dbReference>
<keyword evidence="9" id="KW-0472">Membrane</keyword>
<dbReference type="InterPro" id="IPR005467">
    <property type="entry name" value="His_kinase_dom"/>
</dbReference>
<dbReference type="Pfam" id="PF00512">
    <property type="entry name" value="HisKA"/>
    <property type="match status" value="1"/>
</dbReference>
<dbReference type="Pfam" id="PF02518">
    <property type="entry name" value="HATPase_c"/>
    <property type="match status" value="1"/>
</dbReference>
<dbReference type="InterPro" id="IPR036097">
    <property type="entry name" value="HisK_dim/P_sf"/>
</dbReference>
<keyword evidence="3" id="KW-0597">Phosphoprotein</keyword>
<protein>
    <recommendedName>
        <fullName evidence="2">histidine kinase</fullName>
        <ecNumber evidence="2">2.7.13.3</ecNumber>
    </recommendedName>
</protein>
<dbReference type="CDD" id="cd00082">
    <property type="entry name" value="HisKA"/>
    <property type="match status" value="1"/>
</dbReference>
<evidence type="ECO:0000256" key="4">
    <source>
        <dbReference type="ARBA" id="ARBA00022679"/>
    </source>
</evidence>
<dbReference type="PANTHER" id="PTHR43065">
    <property type="entry name" value="SENSOR HISTIDINE KINASE"/>
    <property type="match status" value="1"/>
</dbReference>
<name>A0ABV6KX29_9BACI</name>
<feature type="transmembrane region" description="Helical" evidence="9">
    <location>
        <begin position="131"/>
        <end position="152"/>
    </location>
</feature>
<evidence type="ECO:0000256" key="6">
    <source>
        <dbReference type="ARBA" id="ARBA00022777"/>
    </source>
</evidence>
<feature type="domain" description="Histidine kinase" evidence="10">
    <location>
        <begin position="207"/>
        <end position="412"/>
    </location>
</feature>
<dbReference type="InterPro" id="IPR003661">
    <property type="entry name" value="HisK_dim/P_dom"/>
</dbReference>
<keyword evidence="9" id="KW-0812">Transmembrane</keyword>
<gene>
    <name evidence="11" type="ORF">ACFFHF_14950</name>
</gene>
<dbReference type="EMBL" id="JBHLUU010000105">
    <property type="protein sequence ID" value="MFC0476506.1"/>
    <property type="molecule type" value="Genomic_DNA"/>
</dbReference>
<evidence type="ECO:0000259" key="10">
    <source>
        <dbReference type="PROSITE" id="PS50109"/>
    </source>
</evidence>
<keyword evidence="5" id="KW-0547">Nucleotide-binding</keyword>
<dbReference type="PANTHER" id="PTHR43065:SF46">
    <property type="entry name" value="C4-DICARBOXYLATE TRANSPORT SENSOR PROTEIN DCTB"/>
    <property type="match status" value="1"/>
</dbReference>
<dbReference type="EC" id="2.7.13.3" evidence="2"/>
<dbReference type="InterPro" id="IPR004358">
    <property type="entry name" value="Sig_transdc_His_kin-like_C"/>
</dbReference>
<dbReference type="SUPFAM" id="SSF55874">
    <property type="entry name" value="ATPase domain of HSP90 chaperone/DNA topoisomerase II/histidine kinase"/>
    <property type="match status" value="1"/>
</dbReference>